<reference evidence="1" key="2">
    <citation type="submission" date="2022-06" db="UniProtKB">
        <authorList>
            <consortium name="EnsemblMetazoa"/>
        </authorList>
    </citation>
    <scope>IDENTIFICATION</scope>
    <source>
        <strain evidence="1">PS312</strain>
    </source>
</reference>
<accession>A0A2A6BRW2</accession>
<name>A0A2A6BRW2_PRIPA</name>
<sequence>AYINSLFPSHSILSVCLKSKVTRPICYLLLCYYLARPELLPGRCNQRKLLLNDIDESWTAISNGDNFHVQTKRIHGL</sequence>
<proteinExistence type="predicted"/>
<dbReference type="Proteomes" id="UP000005239">
    <property type="component" value="Unassembled WGS sequence"/>
</dbReference>
<organism evidence="1 2">
    <name type="scientific">Pristionchus pacificus</name>
    <name type="common">Parasitic nematode worm</name>
    <dbReference type="NCBI Taxonomy" id="54126"/>
    <lineage>
        <taxon>Eukaryota</taxon>
        <taxon>Metazoa</taxon>
        <taxon>Ecdysozoa</taxon>
        <taxon>Nematoda</taxon>
        <taxon>Chromadorea</taxon>
        <taxon>Rhabditida</taxon>
        <taxon>Rhabditina</taxon>
        <taxon>Diplogasteromorpha</taxon>
        <taxon>Diplogasteroidea</taxon>
        <taxon>Neodiplogasteridae</taxon>
        <taxon>Pristionchus</taxon>
    </lineage>
</organism>
<gene>
    <name evidence="1" type="primary">WBGene00275820</name>
</gene>
<accession>A0A8R1US57</accession>
<dbReference type="AlphaFoldDB" id="A0A2A6BRW2"/>
<reference evidence="2" key="1">
    <citation type="journal article" date="2008" name="Nat. Genet.">
        <title>The Pristionchus pacificus genome provides a unique perspective on nematode lifestyle and parasitism.</title>
        <authorList>
            <person name="Dieterich C."/>
            <person name="Clifton S.W."/>
            <person name="Schuster L.N."/>
            <person name="Chinwalla A."/>
            <person name="Delehaunty K."/>
            <person name="Dinkelacker I."/>
            <person name="Fulton L."/>
            <person name="Fulton R."/>
            <person name="Godfrey J."/>
            <person name="Minx P."/>
            <person name="Mitreva M."/>
            <person name="Roeseler W."/>
            <person name="Tian H."/>
            <person name="Witte H."/>
            <person name="Yang S.P."/>
            <person name="Wilson R.K."/>
            <person name="Sommer R.J."/>
        </authorList>
    </citation>
    <scope>NUCLEOTIDE SEQUENCE [LARGE SCALE GENOMIC DNA]</scope>
    <source>
        <strain evidence="2">PS312</strain>
    </source>
</reference>
<evidence type="ECO:0000313" key="1">
    <source>
        <dbReference type="EnsemblMetazoa" id="PPA37451.1"/>
    </source>
</evidence>
<dbReference type="EnsemblMetazoa" id="PPA37451.1">
    <property type="protein sequence ID" value="PPA37451.1"/>
    <property type="gene ID" value="WBGene00275820"/>
</dbReference>
<protein>
    <submittedName>
        <fullName evidence="1">Uncharacterized protein</fullName>
    </submittedName>
</protein>
<keyword evidence="2" id="KW-1185">Reference proteome</keyword>
<evidence type="ECO:0000313" key="2">
    <source>
        <dbReference type="Proteomes" id="UP000005239"/>
    </source>
</evidence>